<gene>
    <name evidence="2" type="ORF">BRAN1462_LOCUS35477</name>
</gene>
<name>A0A7S2L2E9_9DINO</name>
<proteinExistence type="predicted"/>
<keyword evidence="1" id="KW-1133">Transmembrane helix</keyword>
<feature type="transmembrane region" description="Helical" evidence="1">
    <location>
        <begin position="67"/>
        <end position="89"/>
    </location>
</feature>
<keyword evidence="1" id="KW-0812">Transmembrane</keyword>
<evidence type="ECO:0000256" key="1">
    <source>
        <dbReference type="SAM" id="Phobius"/>
    </source>
</evidence>
<dbReference type="AlphaFoldDB" id="A0A7S2L2E9"/>
<keyword evidence="1" id="KW-0472">Membrane</keyword>
<dbReference type="EMBL" id="HBGW01055893">
    <property type="protein sequence ID" value="CAD9593893.1"/>
    <property type="molecule type" value="Transcribed_RNA"/>
</dbReference>
<protein>
    <submittedName>
        <fullName evidence="2">Uncharacterized protein</fullName>
    </submittedName>
</protein>
<feature type="transmembrane region" description="Helical" evidence="1">
    <location>
        <begin position="285"/>
        <end position="306"/>
    </location>
</feature>
<evidence type="ECO:0000313" key="2">
    <source>
        <dbReference type="EMBL" id="CAD9593893.1"/>
    </source>
</evidence>
<reference evidence="2" key="1">
    <citation type="submission" date="2021-01" db="EMBL/GenBank/DDBJ databases">
        <authorList>
            <person name="Corre E."/>
            <person name="Pelletier E."/>
            <person name="Niang G."/>
            <person name="Scheremetjew M."/>
            <person name="Finn R."/>
            <person name="Kale V."/>
            <person name="Holt S."/>
            <person name="Cochrane G."/>
            <person name="Meng A."/>
            <person name="Brown T."/>
            <person name="Cohen L."/>
        </authorList>
    </citation>
    <scope>NUCLEOTIDE SEQUENCE</scope>
    <source>
        <strain evidence="2">RCC3387</strain>
    </source>
</reference>
<sequence length="349" mass="38232">MAPASPPSERKEAKVLGRAFPIGEEDTAARALMRLGDGVPLPFRGDGAPTVRALVGEYRQRLQAQDAASVALLVAGLALTSLVSLAVVYQAAEDPSPVLFYNDPKYAHTVQPRNVCSSADADAFLQAFNSPPQIARLRVVGRACDEDSRGSSSGARVCCGARWWWLRSLGACASRHRDDHATQQPGNVAFDVSLDLTPFVAGDGRLASEADAQALERHLHARNPLEVIVLRKQVVWQNWEDVATNAKQALRGLGFLGTVDVRLEGHEEVVVFRNHPWQNFVRSPAAQVLVVLTLVGALVWVPYLWARQRTVRVESRFWVNVDPERYWEHLGPGLHPAHGYRPEGQAPGG</sequence>
<accession>A0A7S2L2E9</accession>
<organism evidence="2">
    <name type="scientific">Zooxanthella nutricula</name>
    <dbReference type="NCBI Taxonomy" id="1333877"/>
    <lineage>
        <taxon>Eukaryota</taxon>
        <taxon>Sar</taxon>
        <taxon>Alveolata</taxon>
        <taxon>Dinophyceae</taxon>
        <taxon>Peridiniales</taxon>
        <taxon>Peridiniales incertae sedis</taxon>
        <taxon>Zooxanthella</taxon>
    </lineage>
</organism>